<dbReference type="OrthoDB" id="9776005at2"/>
<gene>
    <name evidence="10" type="primary">mtlR</name>
    <name evidence="10" type="ORF">MCCS_05050</name>
</gene>
<feature type="domain" description="PRD" evidence="9">
    <location>
        <begin position="197"/>
        <end position="302"/>
    </location>
</feature>
<comment type="subunit">
    <text evidence="1">Homodimer or homotrimer. Seems to be a monomer when not phosphorylated.</text>
</comment>
<dbReference type="GO" id="GO:0008982">
    <property type="term" value="F:protein-N(PI)-phosphohistidine-sugar phosphotransferase activity"/>
    <property type="evidence" value="ECO:0007669"/>
    <property type="project" value="InterPro"/>
</dbReference>
<evidence type="ECO:0000256" key="1">
    <source>
        <dbReference type="ARBA" id="ARBA00011798"/>
    </source>
</evidence>
<evidence type="ECO:0000256" key="2">
    <source>
        <dbReference type="ARBA" id="ARBA00022679"/>
    </source>
</evidence>
<protein>
    <submittedName>
        <fullName evidence="10">Transcriptional regulator MtlR</fullName>
    </submittedName>
</protein>
<dbReference type="PROSITE" id="PS51372">
    <property type="entry name" value="PRD_2"/>
    <property type="match status" value="2"/>
</dbReference>
<evidence type="ECO:0000256" key="6">
    <source>
        <dbReference type="ARBA" id="ARBA00023163"/>
    </source>
</evidence>
<keyword evidence="11" id="KW-1185">Reference proteome</keyword>
<feature type="domain" description="PRD" evidence="9">
    <location>
        <begin position="303"/>
        <end position="408"/>
    </location>
</feature>
<feature type="domain" description="PTS EIIB type-2" evidence="8">
    <location>
        <begin position="406"/>
        <end position="494"/>
    </location>
</feature>
<evidence type="ECO:0000256" key="7">
    <source>
        <dbReference type="SAM" id="Coils"/>
    </source>
</evidence>
<organism evidence="10 11">
    <name type="scientific">Macrococcoides canis</name>
    <dbReference type="NCBI Taxonomy" id="1855823"/>
    <lineage>
        <taxon>Bacteria</taxon>
        <taxon>Bacillati</taxon>
        <taxon>Bacillota</taxon>
        <taxon>Bacilli</taxon>
        <taxon>Bacillales</taxon>
        <taxon>Staphylococcaceae</taxon>
        <taxon>Macrococcoides</taxon>
    </lineage>
</organism>
<dbReference type="STRING" id="1855823.MCCS_05050"/>
<keyword evidence="3" id="KW-0677">Repeat</keyword>
<dbReference type="RefSeq" id="WP_086041843.1">
    <property type="nucleotide sequence ID" value="NZ_CBCRZA010000013.1"/>
</dbReference>
<keyword evidence="4" id="KW-0805">Transcription regulation</keyword>
<dbReference type="InterPro" id="IPR036095">
    <property type="entry name" value="PTS_EIIB-like_sf"/>
</dbReference>
<dbReference type="InterPro" id="IPR011608">
    <property type="entry name" value="PRD"/>
</dbReference>
<dbReference type="EMBL" id="CP021059">
    <property type="protein sequence ID" value="ARQ06157.1"/>
    <property type="molecule type" value="Genomic_DNA"/>
</dbReference>
<dbReference type="Gene3D" id="3.40.50.2300">
    <property type="match status" value="1"/>
</dbReference>
<evidence type="ECO:0000259" key="9">
    <source>
        <dbReference type="PROSITE" id="PS51372"/>
    </source>
</evidence>
<dbReference type="Gene3D" id="1.10.10.10">
    <property type="entry name" value="Winged helix-like DNA-binding domain superfamily/Winged helix DNA-binding domain"/>
    <property type="match status" value="1"/>
</dbReference>
<dbReference type="Pfam" id="PF00359">
    <property type="entry name" value="PTS_EIIA_2"/>
    <property type="match status" value="1"/>
</dbReference>
<feature type="coiled-coil region" evidence="7">
    <location>
        <begin position="114"/>
        <end position="141"/>
    </location>
</feature>
<evidence type="ECO:0000259" key="8">
    <source>
        <dbReference type="PROSITE" id="PS51099"/>
    </source>
</evidence>
<accession>A0A1W7A967</accession>
<dbReference type="InterPro" id="IPR050661">
    <property type="entry name" value="BglG_antiterminators"/>
</dbReference>
<keyword evidence="7" id="KW-0175">Coiled coil</keyword>
<dbReference type="InterPro" id="IPR013196">
    <property type="entry name" value="HTH_11"/>
</dbReference>
<proteinExistence type="predicted"/>
<dbReference type="Proteomes" id="UP000194154">
    <property type="component" value="Chromosome"/>
</dbReference>
<dbReference type="PROSITE" id="PS51099">
    <property type="entry name" value="PTS_EIIB_TYPE_2"/>
    <property type="match status" value="1"/>
</dbReference>
<dbReference type="SUPFAM" id="SSF63520">
    <property type="entry name" value="PTS-regulatory domain, PRD"/>
    <property type="match status" value="2"/>
</dbReference>
<dbReference type="InterPro" id="IPR002178">
    <property type="entry name" value="PTS_EIIA_type-2_dom"/>
</dbReference>
<keyword evidence="2" id="KW-0808">Transferase</keyword>
<evidence type="ECO:0000256" key="3">
    <source>
        <dbReference type="ARBA" id="ARBA00022737"/>
    </source>
</evidence>
<dbReference type="SUPFAM" id="SSF52794">
    <property type="entry name" value="PTS system IIB component-like"/>
    <property type="match status" value="1"/>
</dbReference>
<dbReference type="Gene3D" id="1.10.1790.10">
    <property type="entry name" value="PRD domain"/>
    <property type="match status" value="2"/>
</dbReference>
<name>A0A1W7A967_9STAP</name>
<evidence type="ECO:0000256" key="5">
    <source>
        <dbReference type="ARBA" id="ARBA00023159"/>
    </source>
</evidence>
<dbReference type="PANTHER" id="PTHR30185:SF18">
    <property type="entry name" value="TRANSCRIPTIONAL REGULATOR MTLR"/>
    <property type="match status" value="1"/>
</dbReference>
<dbReference type="InterPro" id="IPR036634">
    <property type="entry name" value="PRD_sf"/>
</dbReference>
<dbReference type="GO" id="GO:0006355">
    <property type="term" value="P:regulation of DNA-templated transcription"/>
    <property type="evidence" value="ECO:0007669"/>
    <property type="project" value="InterPro"/>
</dbReference>
<dbReference type="GeneID" id="35294648"/>
<dbReference type="InterPro" id="IPR007737">
    <property type="entry name" value="Mga_HTH"/>
</dbReference>
<dbReference type="Pfam" id="PF08279">
    <property type="entry name" value="HTH_11"/>
    <property type="match status" value="1"/>
</dbReference>
<dbReference type="Pfam" id="PF00874">
    <property type="entry name" value="PRD"/>
    <property type="match status" value="2"/>
</dbReference>
<dbReference type="PANTHER" id="PTHR30185">
    <property type="entry name" value="CRYPTIC BETA-GLUCOSIDE BGL OPERON ANTITERMINATOR"/>
    <property type="match status" value="1"/>
</dbReference>
<keyword evidence="5" id="KW-0010">Activator</keyword>
<dbReference type="InterPro" id="IPR016152">
    <property type="entry name" value="PTrfase/Anion_transptr"/>
</dbReference>
<dbReference type="InterPro" id="IPR036388">
    <property type="entry name" value="WH-like_DNA-bd_sf"/>
</dbReference>
<dbReference type="Pfam" id="PF05043">
    <property type="entry name" value="Mga"/>
    <property type="match status" value="1"/>
</dbReference>
<dbReference type="CDD" id="cd05568">
    <property type="entry name" value="PTS_IIB_bgl_like"/>
    <property type="match status" value="1"/>
</dbReference>
<dbReference type="AlphaFoldDB" id="A0A1W7A967"/>
<dbReference type="SUPFAM" id="SSF55804">
    <property type="entry name" value="Phoshotransferase/anion transport protein"/>
    <property type="match status" value="1"/>
</dbReference>
<evidence type="ECO:0000313" key="10">
    <source>
        <dbReference type="EMBL" id="ARQ06157.1"/>
    </source>
</evidence>
<dbReference type="InterPro" id="IPR013011">
    <property type="entry name" value="PTS_EIIB_2"/>
</dbReference>
<keyword evidence="6" id="KW-0804">Transcription</keyword>
<dbReference type="Gene3D" id="3.40.930.10">
    <property type="entry name" value="Mannitol-specific EII, Chain A"/>
    <property type="match status" value="1"/>
</dbReference>
<reference evidence="10 11" key="1">
    <citation type="journal article" date="2017" name="Int. J. Syst. Evol. Microbiol.">
        <title>Macrococcus canis sp. nov., a skin bacterium associated with infections in dogs.</title>
        <authorList>
            <person name="Gobeli Brawand S."/>
            <person name="Cotting K."/>
            <person name="Gomez-Sanz E."/>
            <person name="Collaud A."/>
            <person name="Thomann A."/>
            <person name="Brodard I."/>
            <person name="Rodriguez-Campos S."/>
            <person name="Strauss C."/>
            <person name="Perreten V."/>
        </authorList>
    </citation>
    <scope>NUCLEOTIDE SEQUENCE [LARGE SCALE GENOMIC DNA]</scope>
    <source>
        <strain evidence="10 11">KM45013</strain>
    </source>
</reference>
<evidence type="ECO:0000256" key="4">
    <source>
        <dbReference type="ARBA" id="ARBA00023015"/>
    </source>
</evidence>
<dbReference type="GO" id="GO:0009401">
    <property type="term" value="P:phosphoenolpyruvate-dependent sugar phosphotransferase system"/>
    <property type="evidence" value="ECO:0007669"/>
    <property type="project" value="InterPro"/>
</dbReference>
<dbReference type="KEGG" id="mcak:MCCS_05050"/>
<sequence length="667" mass="75745">MQISNREKKIIESLLKNPHSFLSIRYIAQGLGVSSRTVHRELRFVEDTLNKFNINLERVPHKGLKLSGTSNDFEALIDVLEQNNTLDLSVEERKVIIIYALIKSKDPVKLYSLANEVGISINKLNKELEAIEKELAHYRLSLVKKRGEGIMLNGSEADRRQYLADMMLDKLNSTSVYSVIEDHFVYQTLNDKHMSAFVDVNEIFNAERLLMDALIELPYVLTETAYLTLTLHIVLAIERIKNHERVSIDETMITALSVTPEFRIAEQLCNNLETVYNVTFDTEEKIFITMHLRGAKRKADESETNINLQEEVAALITAVNHYSPLSIDNNDTLFDGLMLHLVPALNRISGGIETFNPLTEMIKEDYPEIFNAVALSLQEVFPDLQFPEGEVAFIALHFGGAHKKEQQILVVCTSGIGTSRILSSKIEATFPEVNVSKMASVSELKHLDLSRYDYIVSTVALDTDYPYTVVNPLLPESDQALLSQYFSLAHTVTKDEKAMNTVGYNDFVSFVHEGDKLIHDIQFAVMEDEDFIAFAASKMQDKVNDLEAFQEALSYRNHLQGFLLTDSTIAIPHIVHESIHTAAIILAHNKNGVELKNMDGVMSHAHYLVYMFLPEDTLLRPLISEMSLLVMEYVSSPEKLFNDEPFVIEYMKQAFLKQISRQIKTME</sequence>
<evidence type="ECO:0000313" key="11">
    <source>
        <dbReference type="Proteomes" id="UP000194154"/>
    </source>
</evidence>